<evidence type="ECO:0000313" key="8">
    <source>
        <dbReference type="EMBL" id="KAK1921476.1"/>
    </source>
</evidence>
<dbReference type="GO" id="GO:0005096">
    <property type="term" value="F:GTPase activator activity"/>
    <property type="evidence" value="ECO:0007669"/>
    <property type="project" value="UniProtKB-KW"/>
</dbReference>
<dbReference type="PANTHER" id="PTHR45686:SF4">
    <property type="entry name" value="ADP-RIBOSYLATION FACTOR GTPASE ACTIVATING PROTEIN 3, ISOFORM H"/>
    <property type="match status" value="1"/>
</dbReference>
<dbReference type="Pfam" id="PF01412">
    <property type="entry name" value="ArfGap"/>
    <property type="match status" value="1"/>
</dbReference>
<dbReference type="FunFam" id="1.10.220.150:FF:000004">
    <property type="entry name" value="Putative ADP-ribosylation factor GTPase-activating protein 2"/>
    <property type="match status" value="1"/>
</dbReference>
<dbReference type="GO" id="GO:0048205">
    <property type="term" value="P:COPI coating of Golgi vesicle"/>
    <property type="evidence" value="ECO:0007669"/>
    <property type="project" value="TreeGrafter"/>
</dbReference>
<evidence type="ECO:0000256" key="5">
    <source>
        <dbReference type="PROSITE-ProRule" id="PRU00288"/>
    </source>
</evidence>
<dbReference type="AlphaFoldDB" id="A0AAD9FMX6"/>
<reference evidence="8" key="1">
    <citation type="submission" date="2023-02" db="EMBL/GenBank/DDBJ databases">
        <title>Identification and recombinant expression of a fungal hydrolase from Papiliotrema laurentii that hydrolyzes apple cutin and clears colloidal polyester polyurethane.</title>
        <authorList>
            <consortium name="DOE Joint Genome Institute"/>
            <person name="Roman V.A."/>
            <person name="Bojanowski C."/>
            <person name="Crable B.R."/>
            <person name="Wagner D.N."/>
            <person name="Hung C.S."/>
            <person name="Nadeau L.J."/>
            <person name="Schratz L."/>
            <person name="Haridas S."/>
            <person name="Pangilinan J."/>
            <person name="Lipzen A."/>
            <person name="Na H."/>
            <person name="Yan M."/>
            <person name="Ng V."/>
            <person name="Grigoriev I.V."/>
            <person name="Spatafora J.W."/>
            <person name="Barlow D."/>
            <person name="Biffinger J."/>
            <person name="Kelley-Loughnane N."/>
            <person name="Varaljay V.A."/>
            <person name="Crookes-Goodson W.J."/>
        </authorList>
    </citation>
    <scope>NUCLEOTIDE SEQUENCE</scope>
    <source>
        <strain evidence="8">5307AH</strain>
    </source>
</reference>
<keyword evidence="2" id="KW-0479">Metal-binding</keyword>
<evidence type="ECO:0000256" key="3">
    <source>
        <dbReference type="ARBA" id="ARBA00022771"/>
    </source>
</evidence>
<feature type="region of interest" description="Disordered" evidence="6">
    <location>
        <begin position="147"/>
        <end position="302"/>
    </location>
</feature>
<accession>A0AAD9FMX6</accession>
<feature type="compositionally biased region" description="Basic and acidic residues" evidence="6">
    <location>
        <begin position="240"/>
        <end position="285"/>
    </location>
</feature>
<name>A0AAD9FMX6_PAPLA</name>
<dbReference type="SUPFAM" id="SSF57863">
    <property type="entry name" value="ArfGap/RecO-like zinc finger"/>
    <property type="match status" value="1"/>
</dbReference>
<evidence type="ECO:0000256" key="1">
    <source>
        <dbReference type="ARBA" id="ARBA00022468"/>
    </source>
</evidence>
<dbReference type="InterPro" id="IPR001164">
    <property type="entry name" value="ArfGAP_dom"/>
</dbReference>
<keyword evidence="3 5" id="KW-0863">Zinc-finger</keyword>
<organism evidence="8 9">
    <name type="scientific">Papiliotrema laurentii</name>
    <name type="common">Cryptococcus laurentii</name>
    <dbReference type="NCBI Taxonomy" id="5418"/>
    <lineage>
        <taxon>Eukaryota</taxon>
        <taxon>Fungi</taxon>
        <taxon>Dikarya</taxon>
        <taxon>Basidiomycota</taxon>
        <taxon>Agaricomycotina</taxon>
        <taxon>Tremellomycetes</taxon>
        <taxon>Tremellales</taxon>
        <taxon>Rhynchogastremaceae</taxon>
        <taxon>Papiliotrema</taxon>
    </lineage>
</organism>
<dbReference type="EMBL" id="JAODAN010000011">
    <property type="protein sequence ID" value="KAK1921476.1"/>
    <property type="molecule type" value="Genomic_DNA"/>
</dbReference>
<dbReference type="GO" id="GO:0000139">
    <property type="term" value="C:Golgi membrane"/>
    <property type="evidence" value="ECO:0007669"/>
    <property type="project" value="GOC"/>
</dbReference>
<evidence type="ECO:0000313" key="9">
    <source>
        <dbReference type="Proteomes" id="UP001182556"/>
    </source>
</evidence>
<sequence length="460" mass="49709">MDPTKAQTAATFAHLKKDKANKVCFDCSAKNPTWTSVTFGIYLCLDCSSVHRNLGVHISFVRSTNLDSWSLTQLRTLKVGGNASIAEFFSKHGGQSLLPPQNTDARARYTSRQAGLYKEELARRIQADAQKNPHGIHIDGLELTPLASNTPNASTDDFFDSWDKPSPATSKPSTPKPSGPPSIGAKPAGAPTAGPRTVTSSSLRAQPITRPAPTARASGTGPKVSKLGAKKATTSINFEEAQRKAAEEEERIKRLGYDKQREEEEARAIKEREAAERKKRGEELSRSSTPLSSSNGARKVVDDKPQVARLGFGQTIGQAAVAQPKARAAEVDDVRAAREKFGNQKAISSDMYFGRGSYDPQASSEAQSRLQQFSGATAISSNAYFGRPEEEEEEHDPAYGGQGDGVLGQLGENETIQGLERGIRDMAGRVMGSQEVQNLTEQVRAGALKFSDFLASLEQR</sequence>
<dbReference type="CDD" id="cd22265">
    <property type="entry name" value="UDM1_RNF168"/>
    <property type="match status" value="1"/>
</dbReference>
<dbReference type="PRINTS" id="PR00405">
    <property type="entry name" value="REVINTRACTNG"/>
</dbReference>
<feature type="compositionally biased region" description="Low complexity" evidence="6">
    <location>
        <begin position="181"/>
        <end position="195"/>
    </location>
</feature>
<dbReference type="SMART" id="SM00105">
    <property type="entry name" value="ArfGap"/>
    <property type="match status" value="1"/>
</dbReference>
<dbReference type="CDD" id="cd08831">
    <property type="entry name" value="ArfGap_ArfGap2_3_like"/>
    <property type="match status" value="1"/>
</dbReference>
<evidence type="ECO:0000259" key="7">
    <source>
        <dbReference type="PROSITE" id="PS50115"/>
    </source>
</evidence>
<dbReference type="PROSITE" id="PS50115">
    <property type="entry name" value="ARFGAP"/>
    <property type="match status" value="1"/>
</dbReference>
<evidence type="ECO:0000256" key="2">
    <source>
        <dbReference type="ARBA" id="ARBA00022723"/>
    </source>
</evidence>
<gene>
    <name evidence="8" type="ORF">DB88DRAFT_500857</name>
</gene>
<dbReference type="Proteomes" id="UP001182556">
    <property type="component" value="Unassembled WGS sequence"/>
</dbReference>
<keyword evidence="4" id="KW-0862">Zinc</keyword>
<dbReference type="PANTHER" id="PTHR45686">
    <property type="entry name" value="ADP-RIBOSYLATION FACTOR GTPASE ACTIVATING PROTEIN 3, ISOFORM H-RELATED"/>
    <property type="match status" value="1"/>
</dbReference>
<comment type="caution">
    <text evidence="8">The sequence shown here is derived from an EMBL/GenBank/DDBJ whole genome shotgun (WGS) entry which is preliminary data.</text>
</comment>
<protein>
    <recommendedName>
        <fullName evidence="7">Arf-GAP domain-containing protein</fullName>
    </recommendedName>
</protein>
<feature type="domain" description="Arf-GAP" evidence="7">
    <location>
        <begin position="9"/>
        <end position="132"/>
    </location>
</feature>
<dbReference type="GO" id="GO:0008270">
    <property type="term" value="F:zinc ion binding"/>
    <property type="evidence" value="ECO:0007669"/>
    <property type="project" value="UniProtKB-KW"/>
</dbReference>
<dbReference type="Gene3D" id="1.10.220.150">
    <property type="entry name" value="Arf GTPase activating protein"/>
    <property type="match status" value="1"/>
</dbReference>
<dbReference type="InterPro" id="IPR038508">
    <property type="entry name" value="ArfGAP_dom_sf"/>
</dbReference>
<keyword evidence="9" id="KW-1185">Reference proteome</keyword>
<evidence type="ECO:0000256" key="6">
    <source>
        <dbReference type="SAM" id="MobiDB-lite"/>
    </source>
</evidence>
<keyword evidence="1" id="KW-0343">GTPase activation</keyword>
<feature type="region of interest" description="Disordered" evidence="6">
    <location>
        <begin position="386"/>
        <end position="409"/>
    </location>
</feature>
<proteinExistence type="predicted"/>
<feature type="compositionally biased region" description="Low complexity" evidence="6">
    <location>
        <begin position="164"/>
        <end position="173"/>
    </location>
</feature>
<dbReference type="InterPro" id="IPR037278">
    <property type="entry name" value="ARFGAP/RecO"/>
</dbReference>
<evidence type="ECO:0000256" key="4">
    <source>
        <dbReference type="ARBA" id="ARBA00022833"/>
    </source>
</evidence>